<keyword evidence="2" id="KW-0677">Repeat</keyword>
<protein>
    <recommendedName>
        <fullName evidence="1">WD repeat-containing protein on Y chromosome</fullName>
    </recommendedName>
</protein>
<evidence type="ECO:0000313" key="4">
    <source>
        <dbReference type="Ensembl" id="ENSSLUP00000011228.1"/>
    </source>
</evidence>
<dbReference type="InterPro" id="IPR011047">
    <property type="entry name" value="Quinoprotein_ADH-like_sf"/>
</dbReference>
<proteinExistence type="predicted"/>
<dbReference type="Proteomes" id="UP000694568">
    <property type="component" value="Unplaced"/>
</dbReference>
<dbReference type="SMART" id="SM00320">
    <property type="entry name" value="WD40"/>
    <property type="match status" value="2"/>
</dbReference>
<name>A0A8D0CS10_SANLU</name>
<feature type="repeat" description="WD" evidence="3">
    <location>
        <begin position="92"/>
        <end position="124"/>
    </location>
</feature>
<gene>
    <name evidence="4" type="primary">LOC116062403</name>
</gene>
<dbReference type="Gene3D" id="2.130.10.10">
    <property type="entry name" value="YVTN repeat-like/Quinoprotein amine dehydrogenase"/>
    <property type="match status" value="1"/>
</dbReference>
<organism evidence="4 5">
    <name type="scientific">Sander lucioperca</name>
    <name type="common">Pike-perch</name>
    <name type="synonym">Perca lucioperca</name>
    <dbReference type="NCBI Taxonomy" id="283035"/>
    <lineage>
        <taxon>Eukaryota</taxon>
        <taxon>Metazoa</taxon>
        <taxon>Chordata</taxon>
        <taxon>Craniata</taxon>
        <taxon>Vertebrata</taxon>
        <taxon>Euteleostomi</taxon>
        <taxon>Actinopterygii</taxon>
        <taxon>Neopterygii</taxon>
        <taxon>Teleostei</taxon>
        <taxon>Neoteleostei</taxon>
        <taxon>Acanthomorphata</taxon>
        <taxon>Eupercaria</taxon>
        <taxon>Perciformes</taxon>
        <taxon>Percoidei</taxon>
        <taxon>Percidae</taxon>
        <taxon>Luciopercinae</taxon>
        <taxon>Sander</taxon>
    </lineage>
</organism>
<dbReference type="PROSITE" id="PS50082">
    <property type="entry name" value="WD_REPEATS_2"/>
    <property type="match status" value="1"/>
</dbReference>
<reference evidence="4" key="1">
    <citation type="submission" date="2025-08" db="UniProtKB">
        <authorList>
            <consortium name="Ensembl"/>
        </authorList>
    </citation>
    <scope>IDENTIFICATION</scope>
</reference>
<dbReference type="InterPro" id="IPR051242">
    <property type="entry name" value="WD-EF-hand_domain"/>
</dbReference>
<dbReference type="InterPro" id="IPR001680">
    <property type="entry name" value="WD40_rpt"/>
</dbReference>
<keyword evidence="5" id="KW-1185">Reference proteome</keyword>
<evidence type="ECO:0000313" key="5">
    <source>
        <dbReference type="Proteomes" id="UP000694568"/>
    </source>
</evidence>
<evidence type="ECO:0000256" key="1">
    <source>
        <dbReference type="ARBA" id="ARBA00014901"/>
    </source>
</evidence>
<dbReference type="PANTHER" id="PTHR44324">
    <property type="entry name" value="WD40 REPEAT DOMAIN 95"/>
    <property type="match status" value="1"/>
</dbReference>
<evidence type="ECO:0000256" key="3">
    <source>
        <dbReference type="PROSITE-ProRule" id="PRU00221"/>
    </source>
</evidence>
<dbReference type="PANTHER" id="PTHR44324:SF6">
    <property type="entry name" value="EF-HAND CALCIUM BINDING DOMAIN 8"/>
    <property type="match status" value="1"/>
</dbReference>
<accession>A0A8D0CS10</accession>
<dbReference type="InterPro" id="IPR015943">
    <property type="entry name" value="WD40/YVTN_repeat-like_dom_sf"/>
</dbReference>
<sequence>RTHRYNFLCVKVNIFHDICSQIQYFPSLSSFAICGSSSKTMVLPLCCALYHNIFKQVVSVCQNGVVTVWDILTGTAVMQFKVTPDQHVGHIAISFDGLKRRLITISQDGKVKLWNFNSGTELAILPVIVQSEVTGIGVCVGLVRVIRFPQTIVWVYSG</sequence>
<dbReference type="GeneTree" id="ENSGT00940000175819"/>
<evidence type="ECO:0000256" key="2">
    <source>
        <dbReference type="ARBA" id="ARBA00022737"/>
    </source>
</evidence>
<dbReference type="SUPFAM" id="SSF50998">
    <property type="entry name" value="Quinoprotein alcohol dehydrogenase-like"/>
    <property type="match status" value="1"/>
</dbReference>
<keyword evidence="3" id="KW-0853">WD repeat</keyword>
<dbReference type="AlphaFoldDB" id="A0A8D0CS10"/>
<reference evidence="4" key="2">
    <citation type="submission" date="2025-09" db="UniProtKB">
        <authorList>
            <consortium name="Ensembl"/>
        </authorList>
    </citation>
    <scope>IDENTIFICATION</scope>
</reference>
<dbReference type="Ensembl" id="ENSSLUT00000011617.1">
    <property type="protein sequence ID" value="ENSSLUP00000011228.1"/>
    <property type="gene ID" value="ENSSLUG00000005345.1"/>
</dbReference>